<comment type="caution">
    <text evidence="2">The sequence shown here is derived from an EMBL/GenBank/DDBJ whole genome shotgun (WGS) entry which is preliminary data.</text>
</comment>
<evidence type="ECO:0000313" key="2">
    <source>
        <dbReference type="EMBL" id="MFD2692459.1"/>
    </source>
</evidence>
<feature type="region of interest" description="Disordered" evidence="1">
    <location>
        <begin position="32"/>
        <end position="70"/>
    </location>
</feature>
<reference evidence="3" key="1">
    <citation type="journal article" date="2019" name="Int. J. Syst. Evol. Microbiol.">
        <title>The Global Catalogue of Microorganisms (GCM) 10K type strain sequencing project: providing services to taxonomists for standard genome sequencing and annotation.</title>
        <authorList>
            <consortium name="The Broad Institute Genomics Platform"/>
            <consortium name="The Broad Institute Genome Sequencing Center for Infectious Disease"/>
            <person name="Wu L."/>
            <person name="Ma J."/>
        </authorList>
    </citation>
    <scope>NUCLEOTIDE SEQUENCE [LARGE SCALE GENOMIC DNA]</scope>
    <source>
        <strain evidence="3">TISTR 2466</strain>
    </source>
</reference>
<name>A0ABW5S095_9BACL</name>
<gene>
    <name evidence="2" type="ORF">ACFSUE_02210</name>
</gene>
<organism evidence="2 3">
    <name type="scientific">Sporolactobacillus shoreicorticis</name>
    <dbReference type="NCBI Taxonomy" id="1923877"/>
    <lineage>
        <taxon>Bacteria</taxon>
        <taxon>Bacillati</taxon>
        <taxon>Bacillota</taxon>
        <taxon>Bacilli</taxon>
        <taxon>Bacillales</taxon>
        <taxon>Sporolactobacillaceae</taxon>
        <taxon>Sporolactobacillus</taxon>
    </lineage>
</organism>
<feature type="compositionally biased region" description="Basic and acidic residues" evidence="1">
    <location>
        <begin position="32"/>
        <end position="64"/>
    </location>
</feature>
<accession>A0ABW5S095</accession>
<evidence type="ECO:0008006" key="4">
    <source>
        <dbReference type="Google" id="ProtNLM"/>
    </source>
</evidence>
<protein>
    <recommendedName>
        <fullName evidence="4">rRNA biogenesis protein rrp5</fullName>
    </recommendedName>
</protein>
<keyword evidence="3" id="KW-1185">Reference proteome</keyword>
<dbReference type="RefSeq" id="WP_253059572.1">
    <property type="nucleotide sequence ID" value="NZ_JAMXWM010000004.1"/>
</dbReference>
<dbReference type="Proteomes" id="UP001597399">
    <property type="component" value="Unassembled WGS sequence"/>
</dbReference>
<dbReference type="EMBL" id="JBHUMQ010000003">
    <property type="protein sequence ID" value="MFD2692459.1"/>
    <property type="molecule type" value="Genomic_DNA"/>
</dbReference>
<evidence type="ECO:0000313" key="3">
    <source>
        <dbReference type="Proteomes" id="UP001597399"/>
    </source>
</evidence>
<evidence type="ECO:0000256" key="1">
    <source>
        <dbReference type="SAM" id="MobiDB-lite"/>
    </source>
</evidence>
<sequence>MGLEQSIDKLADALNHLATALGDKSTEALMREQKWNTAKDEDFPPEETETKKLQHPDEDPKPETETTTTQTIKLETVRAKLASLSQAGKQKDVKALLTSFGVKKLSDVPGERYAELLKKAEELA</sequence>
<proteinExistence type="predicted"/>